<reference evidence="2 3" key="1">
    <citation type="submission" date="2024-06" db="EMBL/GenBank/DDBJ databases">
        <title>The Natural Products Discovery Center: Release of the First 8490 Sequenced Strains for Exploring Actinobacteria Biosynthetic Diversity.</title>
        <authorList>
            <person name="Kalkreuter E."/>
            <person name="Kautsar S.A."/>
            <person name="Yang D."/>
            <person name="Bader C.D."/>
            <person name="Teijaro C.N."/>
            <person name="Fluegel L."/>
            <person name="Davis C.M."/>
            <person name="Simpson J.R."/>
            <person name="Lauterbach L."/>
            <person name="Steele A.D."/>
            <person name="Gui C."/>
            <person name="Meng S."/>
            <person name="Li G."/>
            <person name="Viehrig K."/>
            <person name="Ye F."/>
            <person name="Su P."/>
            <person name="Kiefer A.F."/>
            <person name="Nichols A."/>
            <person name="Cepeda A.J."/>
            <person name="Yan W."/>
            <person name="Fan B."/>
            <person name="Jiang Y."/>
            <person name="Adhikari A."/>
            <person name="Zheng C.-J."/>
            <person name="Schuster L."/>
            <person name="Cowan T.M."/>
            <person name="Smanski M.J."/>
            <person name="Chevrette M.G."/>
            <person name="De Carvalho L.P.S."/>
            <person name="Shen B."/>
        </authorList>
    </citation>
    <scope>NUCLEOTIDE SEQUENCE [LARGE SCALE GENOMIC DNA]</scope>
    <source>
        <strain evidence="2 3">NPDC005137</strain>
    </source>
</reference>
<evidence type="ECO:0000313" key="2">
    <source>
        <dbReference type="EMBL" id="MET8435869.1"/>
    </source>
</evidence>
<dbReference type="SUPFAM" id="SSF54593">
    <property type="entry name" value="Glyoxalase/Bleomycin resistance protein/Dihydroxybiphenyl dioxygenase"/>
    <property type="match status" value="1"/>
</dbReference>
<dbReference type="InterPro" id="IPR052164">
    <property type="entry name" value="Anthracycline_SecMetBiosynth"/>
</dbReference>
<organism evidence="2 3">
    <name type="scientific">Streptomyces sp. 900116325</name>
    <dbReference type="NCBI Taxonomy" id="3154295"/>
    <lineage>
        <taxon>Bacteria</taxon>
        <taxon>Bacillati</taxon>
        <taxon>Actinomycetota</taxon>
        <taxon>Actinomycetes</taxon>
        <taxon>Kitasatosporales</taxon>
        <taxon>Streptomycetaceae</taxon>
        <taxon>Streptomyces</taxon>
    </lineage>
</organism>
<dbReference type="PANTHER" id="PTHR33993">
    <property type="entry name" value="GLYOXALASE-RELATED"/>
    <property type="match status" value="1"/>
</dbReference>
<dbReference type="Gene3D" id="3.10.180.10">
    <property type="entry name" value="2,3-Dihydroxybiphenyl 1,2-Dioxygenase, domain 1"/>
    <property type="match status" value="1"/>
</dbReference>
<proteinExistence type="predicted"/>
<dbReference type="InterPro" id="IPR004360">
    <property type="entry name" value="Glyas_Fos-R_dOase_dom"/>
</dbReference>
<protein>
    <submittedName>
        <fullName evidence="2">VOC family protein</fullName>
    </submittedName>
</protein>
<evidence type="ECO:0000259" key="1">
    <source>
        <dbReference type="PROSITE" id="PS51819"/>
    </source>
</evidence>
<keyword evidence="3" id="KW-1185">Reference proteome</keyword>
<comment type="caution">
    <text evidence="2">The sequence shown here is derived from an EMBL/GenBank/DDBJ whole genome shotgun (WGS) entry which is preliminary data.</text>
</comment>
<dbReference type="EMBL" id="JBEXIP010000021">
    <property type="protein sequence ID" value="MET8435869.1"/>
    <property type="molecule type" value="Genomic_DNA"/>
</dbReference>
<accession>A0ABV2UFR3</accession>
<dbReference type="InterPro" id="IPR029068">
    <property type="entry name" value="Glyas_Bleomycin-R_OHBP_Dase"/>
</dbReference>
<feature type="domain" description="VOC" evidence="1">
    <location>
        <begin position="8"/>
        <end position="117"/>
    </location>
</feature>
<dbReference type="Pfam" id="PF00903">
    <property type="entry name" value="Glyoxalase"/>
    <property type="match status" value="1"/>
</dbReference>
<name>A0ABV2UFR3_9ACTN</name>
<gene>
    <name evidence="2" type="ORF">ABZV61_24390</name>
</gene>
<dbReference type="InterPro" id="IPR037523">
    <property type="entry name" value="VOC_core"/>
</dbReference>
<dbReference type="PROSITE" id="PS51819">
    <property type="entry name" value="VOC"/>
    <property type="match status" value="1"/>
</dbReference>
<dbReference type="PANTHER" id="PTHR33993:SF2">
    <property type="entry name" value="VOC DOMAIN-CONTAINING PROTEIN"/>
    <property type="match status" value="1"/>
</dbReference>
<dbReference type="Proteomes" id="UP001550044">
    <property type="component" value="Unassembled WGS sequence"/>
</dbReference>
<dbReference type="RefSeq" id="WP_352306312.1">
    <property type="nucleotide sequence ID" value="NZ_JBEOSG010000016.1"/>
</dbReference>
<sequence length="118" mass="12032">MTGSSTQGIKTVLHPVSDLAAAKKVYAALLGVPPQADESYYVGFEAAGQHIGLVPGGGPQSMTSPVAYWHVPDIEAKLAEVTAAGATVKEPAHDVGGGRLVATVTDPDGNVLGLLQDR</sequence>
<evidence type="ECO:0000313" key="3">
    <source>
        <dbReference type="Proteomes" id="UP001550044"/>
    </source>
</evidence>